<evidence type="ECO:0000313" key="10">
    <source>
        <dbReference type="EMBL" id="MBO8439247.1"/>
    </source>
</evidence>
<dbReference type="Gene3D" id="3.40.50.300">
    <property type="entry name" value="P-loop containing nucleotide triphosphate hydrolases"/>
    <property type="match status" value="1"/>
</dbReference>
<evidence type="ECO:0000256" key="5">
    <source>
        <dbReference type="ARBA" id="ARBA00022840"/>
    </source>
</evidence>
<dbReference type="GO" id="GO:0015949">
    <property type="term" value="P:nucleobase-containing small molecule interconversion"/>
    <property type="evidence" value="ECO:0007669"/>
    <property type="project" value="TreeGrafter"/>
</dbReference>
<dbReference type="PANTHER" id="PTHR21299">
    <property type="entry name" value="CYTIDYLATE KINASE/PANTOATE-BETA-ALANINE LIGASE"/>
    <property type="match status" value="1"/>
</dbReference>
<accession>A0A940IE65</accession>
<evidence type="ECO:0000256" key="7">
    <source>
        <dbReference type="ARBA" id="ARBA00048478"/>
    </source>
</evidence>
<gene>
    <name evidence="8" type="primary">cmk</name>
    <name evidence="10" type="ORF">IAC51_01195</name>
</gene>
<evidence type="ECO:0000256" key="1">
    <source>
        <dbReference type="ARBA" id="ARBA00009427"/>
    </source>
</evidence>
<dbReference type="EMBL" id="JADIMV010000023">
    <property type="protein sequence ID" value="MBO8439247.1"/>
    <property type="molecule type" value="Genomic_DNA"/>
</dbReference>
<proteinExistence type="inferred from homology"/>
<keyword evidence="3 8" id="KW-0547">Nucleotide-binding</keyword>
<comment type="caution">
    <text evidence="10">The sequence shown here is derived from an EMBL/GenBank/DDBJ whole genome shotgun (WGS) entry which is preliminary data.</text>
</comment>
<dbReference type="HAMAP" id="MF_00238">
    <property type="entry name" value="Cytidyl_kinase_type1"/>
    <property type="match status" value="1"/>
</dbReference>
<dbReference type="NCBIfam" id="TIGR00017">
    <property type="entry name" value="cmk"/>
    <property type="match status" value="1"/>
</dbReference>
<reference evidence="10" key="1">
    <citation type="submission" date="2020-10" db="EMBL/GenBank/DDBJ databases">
        <authorList>
            <person name="Gilroy R."/>
        </authorList>
    </citation>
    <scope>NUCLEOTIDE SEQUENCE</scope>
    <source>
        <strain evidence="10">3924</strain>
    </source>
</reference>
<comment type="catalytic activity">
    <reaction evidence="6 8">
        <text>dCMP + ATP = dCDP + ADP</text>
        <dbReference type="Rhea" id="RHEA:25094"/>
        <dbReference type="ChEBI" id="CHEBI:30616"/>
        <dbReference type="ChEBI" id="CHEBI:57566"/>
        <dbReference type="ChEBI" id="CHEBI:58593"/>
        <dbReference type="ChEBI" id="CHEBI:456216"/>
        <dbReference type="EC" id="2.7.4.25"/>
    </reaction>
</comment>
<dbReference type="GO" id="GO:0005524">
    <property type="term" value="F:ATP binding"/>
    <property type="evidence" value="ECO:0007669"/>
    <property type="project" value="UniProtKB-UniRule"/>
</dbReference>
<comment type="catalytic activity">
    <reaction evidence="7 8">
        <text>CMP + ATP = CDP + ADP</text>
        <dbReference type="Rhea" id="RHEA:11600"/>
        <dbReference type="ChEBI" id="CHEBI:30616"/>
        <dbReference type="ChEBI" id="CHEBI:58069"/>
        <dbReference type="ChEBI" id="CHEBI:60377"/>
        <dbReference type="ChEBI" id="CHEBI:456216"/>
        <dbReference type="EC" id="2.7.4.25"/>
    </reaction>
</comment>
<dbReference type="SUPFAM" id="SSF52540">
    <property type="entry name" value="P-loop containing nucleoside triphosphate hydrolases"/>
    <property type="match status" value="1"/>
</dbReference>
<keyword evidence="8" id="KW-0963">Cytoplasm</keyword>
<dbReference type="PANTHER" id="PTHR21299:SF2">
    <property type="entry name" value="CYTIDYLATE KINASE"/>
    <property type="match status" value="1"/>
</dbReference>
<protein>
    <recommendedName>
        <fullName evidence="8">Cytidylate kinase</fullName>
        <shortName evidence="8">CK</shortName>
        <ecNumber evidence="8">2.7.4.25</ecNumber>
    </recommendedName>
    <alternativeName>
        <fullName evidence="8">Cytidine monophosphate kinase</fullName>
        <shortName evidence="8">CMP kinase</shortName>
    </alternativeName>
</protein>
<evidence type="ECO:0000313" key="11">
    <source>
        <dbReference type="Proteomes" id="UP000712007"/>
    </source>
</evidence>
<keyword evidence="5 8" id="KW-0067">ATP-binding</keyword>
<dbReference type="GO" id="GO:0006220">
    <property type="term" value="P:pyrimidine nucleotide metabolic process"/>
    <property type="evidence" value="ECO:0007669"/>
    <property type="project" value="UniProtKB-UniRule"/>
</dbReference>
<evidence type="ECO:0000256" key="3">
    <source>
        <dbReference type="ARBA" id="ARBA00022741"/>
    </source>
</evidence>
<dbReference type="GO" id="GO:0005829">
    <property type="term" value="C:cytosol"/>
    <property type="evidence" value="ECO:0007669"/>
    <property type="project" value="TreeGrafter"/>
</dbReference>
<evidence type="ECO:0000256" key="6">
    <source>
        <dbReference type="ARBA" id="ARBA00047615"/>
    </source>
</evidence>
<dbReference type="InterPro" id="IPR011994">
    <property type="entry name" value="Cytidylate_kinase_dom"/>
</dbReference>
<dbReference type="InterPro" id="IPR027417">
    <property type="entry name" value="P-loop_NTPase"/>
</dbReference>
<dbReference type="EC" id="2.7.4.25" evidence="8"/>
<dbReference type="Pfam" id="PF02224">
    <property type="entry name" value="Cytidylate_kin"/>
    <property type="match status" value="1"/>
</dbReference>
<reference evidence="10" key="2">
    <citation type="journal article" date="2021" name="PeerJ">
        <title>Extensive microbial diversity within the chicken gut microbiome revealed by metagenomics and culture.</title>
        <authorList>
            <person name="Gilroy R."/>
            <person name="Ravi A."/>
            <person name="Getino M."/>
            <person name="Pursley I."/>
            <person name="Horton D.L."/>
            <person name="Alikhan N.F."/>
            <person name="Baker D."/>
            <person name="Gharbi K."/>
            <person name="Hall N."/>
            <person name="Watson M."/>
            <person name="Adriaenssens E.M."/>
            <person name="Foster-Nyarko E."/>
            <person name="Jarju S."/>
            <person name="Secka A."/>
            <person name="Antonio M."/>
            <person name="Oren A."/>
            <person name="Chaudhuri R.R."/>
            <person name="La Ragione R."/>
            <person name="Hildebrand F."/>
            <person name="Pallen M.J."/>
        </authorList>
    </citation>
    <scope>NUCLEOTIDE SEQUENCE</scope>
    <source>
        <strain evidence="10">3924</strain>
    </source>
</reference>
<dbReference type="CDD" id="cd02020">
    <property type="entry name" value="CMPK"/>
    <property type="match status" value="1"/>
</dbReference>
<feature type="domain" description="Cytidylate kinase" evidence="9">
    <location>
        <begin position="8"/>
        <end position="215"/>
    </location>
</feature>
<dbReference type="InterPro" id="IPR003136">
    <property type="entry name" value="Cytidylate_kin"/>
</dbReference>
<evidence type="ECO:0000256" key="8">
    <source>
        <dbReference type="HAMAP-Rule" id="MF_00238"/>
    </source>
</evidence>
<dbReference type="Proteomes" id="UP000712007">
    <property type="component" value="Unassembled WGS sequence"/>
</dbReference>
<dbReference type="AlphaFoldDB" id="A0A940IE65"/>
<keyword evidence="4 8" id="KW-0418">Kinase</keyword>
<name>A0A940IE65_9BACT</name>
<evidence type="ECO:0000259" key="9">
    <source>
        <dbReference type="Pfam" id="PF02224"/>
    </source>
</evidence>
<comment type="similarity">
    <text evidence="1 8">Belongs to the cytidylate kinase family. Type 1 subfamily.</text>
</comment>
<feature type="binding site" evidence="8">
    <location>
        <begin position="12"/>
        <end position="20"/>
    </location>
    <ligand>
        <name>ATP</name>
        <dbReference type="ChEBI" id="CHEBI:30616"/>
    </ligand>
</feature>
<comment type="subcellular location">
    <subcellularLocation>
        <location evidence="8">Cytoplasm</location>
    </subcellularLocation>
</comment>
<dbReference type="GO" id="GO:0036431">
    <property type="term" value="F:dCMP kinase activity"/>
    <property type="evidence" value="ECO:0007669"/>
    <property type="project" value="InterPro"/>
</dbReference>
<sequence>MEKKKITVAIDGYSSCGKSTIAKDLALYAGYVYVDTGAMYRAVALYAMERGIITADSIDEKRLAAALPSISIGFALQPDGSQHTLLNGNDVESRIRTLDVADGASRVSTIGFVRRALVEQQQAMGRDKGIVMDGRDIGTVVFPDAELKIFATASAEVRAERRCRELEEKGTPKPYAEVLENVRERDWRDTHRTESPLRQAADARLMDNSALTREEQSAIIRRWFDETVNSENH</sequence>
<organism evidence="10 11">
    <name type="scientific">Candidatus Aphodosoma intestinipullorum</name>
    <dbReference type="NCBI Taxonomy" id="2840674"/>
    <lineage>
        <taxon>Bacteria</taxon>
        <taxon>Pseudomonadati</taxon>
        <taxon>Bacteroidota</taxon>
        <taxon>Bacteroidia</taxon>
        <taxon>Bacteroidales</taxon>
        <taxon>Candidatus Aphodosoma</taxon>
    </lineage>
</organism>
<keyword evidence="2 8" id="KW-0808">Transferase</keyword>
<evidence type="ECO:0000256" key="2">
    <source>
        <dbReference type="ARBA" id="ARBA00022679"/>
    </source>
</evidence>
<evidence type="ECO:0000256" key="4">
    <source>
        <dbReference type="ARBA" id="ARBA00022777"/>
    </source>
</evidence>